<feature type="region of interest" description="Disordered" evidence="5">
    <location>
        <begin position="352"/>
        <end position="391"/>
    </location>
</feature>
<evidence type="ECO:0000256" key="2">
    <source>
        <dbReference type="ARBA" id="ARBA00022692"/>
    </source>
</evidence>
<feature type="compositionally biased region" description="Basic and acidic residues" evidence="5">
    <location>
        <begin position="24"/>
        <end position="34"/>
    </location>
</feature>
<comment type="subcellular location">
    <subcellularLocation>
        <location evidence="1">Membrane</location>
        <topology evidence="1">Single-pass membrane protein</topology>
    </subcellularLocation>
</comment>
<gene>
    <name evidence="7" type="ORF">QBC40DRAFT_74873</name>
</gene>
<dbReference type="GO" id="GO:0005524">
    <property type="term" value="F:ATP binding"/>
    <property type="evidence" value="ECO:0007669"/>
    <property type="project" value="UniProtKB-KW"/>
</dbReference>
<feature type="transmembrane region" description="Helical" evidence="6">
    <location>
        <begin position="317"/>
        <end position="344"/>
    </location>
</feature>
<dbReference type="CDD" id="cd00174">
    <property type="entry name" value="SH3"/>
    <property type="match status" value="1"/>
</dbReference>
<dbReference type="SUPFAM" id="SSF50044">
    <property type="entry name" value="SH3-domain"/>
    <property type="match status" value="1"/>
</dbReference>
<keyword evidence="8" id="KW-1185">Reference proteome</keyword>
<feature type="region of interest" description="Disordered" evidence="5">
    <location>
        <begin position="574"/>
        <end position="595"/>
    </location>
</feature>
<evidence type="ECO:0000256" key="4">
    <source>
        <dbReference type="ARBA" id="ARBA00023136"/>
    </source>
</evidence>
<evidence type="ECO:0000256" key="6">
    <source>
        <dbReference type="SAM" id="Phobius"/>
    </source>
</evidence>
<name>A0AAN7AZQ0_9PEZI</name>
<feature type="compositionally biased region" description="Polar residues" evidence="5">
    <location>
        <begin position="487"/>
        <end position="504"/>
    </location>
</feature>
<organism evidence="7 8">
    <name type="scientific">Triangularia verruculosa</name>
    <dbReference type="NCBI Taxonomy" id="2587418"/>
    <lineage>
        <taxon>Eukaryota</taxon>
        <taxon>Fungi</taxon>
        <taxon>Dikarya</taxon>
        <taxon>Ascomycota</taxon>
        <taxon>Pezizomycotina</taxon>
        <taxon>Sordariomycetes</taxon>
        <taxon>Sordariomycetidae</taxon>
        <taxon>Sordariales</taxon>
        <taxon>Podosporaceae</taxon>
        <taxon>Triangularia</taxon>
    </lineage>
</organism>
<evidence type="ECO:0000313" key="7">
    <source>
        <dbReference type="EMBL" id="KAK4204924.1"/>
    </source>
</evidence>
<keyword evidence="4 6" id="KW-0472">Membrane</keyword>
<proteinExistence type="predicted"/>
<dbReference type="AlphaFoldDB" id="A0AAN7AZQ0"/>
<feature type="region of interest" description="Disordered" evidence="5">
    <location>
        <begin position="404"/>
        <end position="504"/>
    </location>
</feature>
<accession>A0AAN7AZQ0</accession>
<dbReference type="PANTHER" id="PTHR15549">
    <property type="entry name" value="PAIRED IMMUNOGLOBULIN-LIKE TYPE 2 RECEPTOR"/>
    <property type="match status" value="1"/>
</dbReference>
<protein>
    <recommendedName>
        <fullName evidence="9">SH3 domain-containing protein</fullName>
    </recommendedName>
</protein>
<dbReference type="InterPro" id="IPR036028">
    <property type="entry name" value="SH3-like_dom_sf"/>
</dbReference>
<evidence type="ECO:0000256" key="5">
    <source>
        <dbReference type="SAM" id="MobiDB-lite"/>
    </source>
</evidence>
<feature type="region of interest" description="Disordered" evidence="5">
    <location>
        <begin position="1"/>
        <end position="59"/>
    </location>
</feature>
<dbReference type="PANTHER" id="PTHR15549:SF32">
    <property type="entry name" value="SH3 DOMAIN-CONTAINING PROTEIN"/>
    <property type="match status" value="1"/>
</dbReference>
<feature type="region of interest" description="Disordered" evidence="5">
    <location>
        <begin position="618"/>
        <end position="639"/>
    </location>
</feature>
<evidence type="ECO:0000256" key="3">
    <source>
        <dbReference type="ARBA" id="ARBA00022989"/>
    </source>
</evidence>
<dbReference type="Proteomes" id="UP001303160">
    <property type="component" value="Unassembled WGS sequence"/>
</dbReference>
<feature type="compositionally biased region" description="Low complexity" evidence="5">
    <location>
        <begin position="473"/>
        <end position="482"/>
    </location>
</feature>
<keyword evidence="3 6" id="KW-1133">Transmembrane helix</keyword>
<dbReference type="GO" id="GO:0016020">
    <property type="term" value="C:membrane"/>
    <property type="evidence" value="ECO:0007669"/>
    <property type="project" value="UniProtKB-SubCell"/>
</dbReference>
<reference evidence="7" key="1">
    <citation type="journal article" date="2023" name="Mol. Phylogenet. Evol.">
        <title>Genome-scale phylogeny and comparative genomics of the fungal order Sordariales.</title>
        <authorList>
            <person name="Hensen N."/>
            <person name="Bonometti L."/>
            <person name="Westerberg I."/>
            <person name="Brannstrom I.O."/>
            <person name="Guillou S."/>
            <person name="Cros-Aarteil S."/>
            <person name="Calhoun S."/>
            <person name="Haridas S."/>
            <person name="Kuo A."/>
            <person name="Mondo S."/>
            <person name="Pangilinan J."/>
            <person name="Riley R."/>
            <person name="LaButti K."/>
            <person name="Andreopoulos B."/>
            <person name="Lipzen A."/>
            <person name="Chen C."/>
            <person name="Yan M."/>
            <person name="Daum C."/>
            <person name="Ng V."/>
            <person name="Clum A."/>
            <person name="Steindorff A."/>
            <person name="Ohm R.A."/>
            <person name="Martin F."/>
            <person name="Silar P."/>
            <person name="Natvig D.O."/>
            <person name="Lalanne C."/>
            <person name="Gautier V."/>
            <person name="Ament-Velasquez S.L."/>
            <person name="Kruys A."/>
            <person name="Hutchinson M.I."/>
            <person name="Powell A.J."/>
            <person name="Barry K."/>
            <person name="Miller A.N."/>
            <person name="Grigoriev I.V."/>
            <person name="Debuchy R."/>
            <person name="Gladieux P."/>
            <person name="Hiltunen Thoren M."/>
            <person name="Johannesson H."/>
        </authorList>
    </citation>
    <scope>NUCLEOTIDE SEQUENCE</scope>
    <source>
        <strain evidence="7">CBS 315.58</strain>
    </source>
</reference>
<feature type="compositionally biased region" description="Low complexity" evidence="5">
    <location>
        <begin position="620"/>
        <end position="630"/>
    </location>
</feature>
<dbReference type="EMBL" id="MU863879">
    <property type="protein sequence ID" value="KAK4204924.1"/>
    <property type="molecule type" value="Genomic_DNA"/>
</dbReference>
<comment type="caution">
    <text evidence="7">The sequence shown here is derived from an EMBL/GenBank/DDBJ whole genome shotgun (WGS) entry which is preliminary data.</text>
</comment>
<evidence type="ECO:0008006" key="9">
    <source>
        <dbReference type="Google" id="ProtNLM"/>
    </source>
</evidence>
<dbReference type="GO" id="GO:0071944">
    <property type="term" value="C:cell periphery"/>
    <property type="evidence" value="ECO:0007669"/>
    <property type="project" value="UniProtKB-ARBA"/>
</dbReference>
<keyword evidence="2 6" id="KW-0812">Transmembrane</keyword>
<sequence length="639" mass="67993">MIASKGPHDIFATVTPQPGHCRNHTRDASTEKPSGHYGDGEEEITMSGQPARRRRGQSLPSTKTVLLSLLSTSPTAMAACISLQGSKACPAWQSASVTTSNNRLNGIFRFLSFVSSTETFDQRLLTFVQSDYVQEKYQTLLGCGDFDLTNTTELYARFTTTVICNTIVQESIADCSIAPENSRPVCAETCSQFAESETYVVSDSTLCPNPGRNAKDQIRADFTDCSSPDNALSGQSCIQGIANEPENCGYGSSTIGLCWYCAKGGINSTDSCCYNSDAESRCAGVVLPSITPTFVLPTSTALPPPTNDQNVNEKSELGGGAIAGIVVGSIGGAALLALGIFICWRRRRQRTGSQSGSVFNQPSPARKGPAVVQVAQPGTPGQPGVPAGFEVLPGGRIARMSALEGHSGDAPSHHASRDIMTATTAGYSRRSDRRRGDDHSSSDGFGSSPESDRGTGIGVLRPPPTAFIRRNGSLSSSSVLNSDEPHSPTSGGMSSPQGLASQQSEQLPFFRDYYSQDEIHPGDRVAVLWAYQPRAPDEHTLDRGHMLKVVGIWDDGWATGILLDERAEEWEARRNAQRDSGVSNTSGRVASASPPANGEIKAFPLVCVCLPEHWRRTIEGDGSTETGSSSHPLTTTTGS</sequence>
<evidence type="ECO:0000313" key="8">
    <source>
        <dbReference type="Proteomes" id="UP001303160"/>
    </source>
</evidence>
<dbReference type="CDD" id="cd12087">
    <property type="entry name" value="TM_EGFR-like"/>
    <property type="match status" value="1"/>
</dbReference>
<evidence type="ECO:0000256" key="1">
    <source>
        <dbReference type="ARBA" id="ARBA00004167"/>
    </source>
</evidence>
<reference evidence="7" key="2">
    <citation type="submission" date="2023-05" db="EMBL/GenBank/DDBJ databases">
        <authorList>
            <consortium name="Lawrence Berkeley National Laboratory"/>
            <person name="Steindorff A."/>
            <person name="Hensen N."/>
            <person name="Bonometti L."/>
            <person name="Westerberg I."/>
            <person name="Brannstrom I.O."/>
            <person name="Guillou S."/>
            <person name="Cros-Aarteil S."/>
            <person name="Calhoun S."/>
            <person name="Haridas S."/>
            <person name="Kuo A."/>
            <person name="Mondo S."/>
            <person name="Pangilinan J."/>
            <person name="Riley R."/>
            <person name="Labutti K."/>
            <person name="Andreopoulos B."/>
            <person name="Lipzen A."/>
            <person name="Chen C."/>
            <person name="Yanf M."/>
            <person name="Daum C."/>
            <person name="Ng V."/>
            <person name="Clum A."/>
            <person name="Ohm R."/>
            <person name="Martin F."/>
            <person name="Silar P."/>
            <person name="Natvig D."/>
            <person name="Lalanne C."/>
            <person name="Gautier V."/>
            <person name="Ament-Velasquez S.L."/>
            <person name="Kruys A."/>
            <person name="Hutchinson M.I."/>
            <person name="Powell A.J."/>
            <person name="Barry K."/>
            <person name="Miller A.N."/>
            <person name="Grigoriev I.V."/>
            <person name="Debuchy R."/>
            <person name="Gladieux P."/>
            <person name="Thoren M.H."/>
            <person name="Johannesson H."/>
        </authorList>
    </citation>
    <scope>NUCLEOTIDE SEQUENCE</scope>
    <source>
        <strain evidence="7">CBS 315.58</strain>
    </source>
</reference>
<dbReference type="InterPro" id="IPR051694">
    <property type="entry name" value="Immunoregulatory_rcpt-like"/>
</dbReference>